<dbReference type="InterPro" id="IPR011990">
    <property type="entry name" value="TPR-like_helical_dom_sf"/>
</dbReference>
<dbReference type="PANTHER" id="PTHR47604">
    <property type="entry name" value="ADENYLYL CYCLASE"/>
    <property type="match status" value="1"/>
</dbReference>
<evidence type="ECO:0000313" key="2">
    <source>
        <dbReference type="Proteomes" id="UP000017836"/>
    </source>
</evidence>
<sequence length="391" mass="44662">MQVYSNGRLLKSLRIPIFNLGDSLFSELDQSLHASWKWQQPKRSTFRSPFSPSQDQHLQKLSLCPKITGSHFSTEAKKESDSPTDVVKDLYDKMFKSVEAETMPPNAWLRSLVDNCQSKEDVKLLFQMLQNLRRFRLSNLRIHANFNPNICLKVAEACARSGAFELGQRTIWKHNIYGLTPSIGSAHSLLLYAKEKNDANLMEKILQIMKRNSLELHPTTADIVFSICYNTNRWDLISKFSKKFIKRRLKLHRTAFDVWLEFAANLGRSKSIWKIEELRSKSGKPHTPSSAFSCAKGYLLENKPENAAAIISLVNQELPEAKKPQLELELQKLITNWFSKVVDLVGKEESKAQAISLRNDICAMVEALLSSGYEVEVSLDKLRWEEDGVTS</sequence>
<keyword evidence="2" id="KW-1185">Reference proteome</keyword>
<dbReference type="STRING" id="13333.U5D3A5"/>
<dbReference type="OMA" id="QTSFETW"/>
<dbReference type="HOGENOM" id="CLU_037473_0_0_1"/>
<gene>
    <name evidence="1" type="ORF">AMTR_s00057p00167740</name>
</gene>
<name>U5D3A5_AMBTC</name>
<dbReference type="AlphaFoldDB" id="U5D3A5"/>
<dbReference type="GO" id="GO:0003729">
    <property type="term" value="F:mRNA binding"/>
    <property type="evidence" value="ECO:0000318"/>
    <property type="project" value="GO_Central"/>
</dbReference>
<dbReference type="Gene3D" id="1.25.40.10">
    <property type="entry name" value="Tetratricopeptide repeat domain"/>
    <property type="match status" value="1"/>
</dbReference>
<reference evidence="2" key="1">
    <citation type="journal article" date="2013" name="Science">
        <title>The Amborella genome and the evolution of flowering plants.</title>
        <authorList>
            <consortium name="Amborella Genome Project"/>
        </authorList>
    </citation>
    <scope>NUCLEOTIDE SEQUENCE [LARGE SCALE GENOMIC DNA]</scope>
</reference>
<dbReference type="Gramene" id="ERN16909">
    <property type="protein sequence ID" value="ERN16909"/>
    <property type="gene ID" value="AMTR_s00057p00167740"/>
</dbReference>
<dbReference type="PANTHER" id="PTHR47604:SF1">
    <property type="entry name" value="ADENYLYL CYCLASE"/>
    <property type="match status" value="1"/>
</dbReference>
<accession>U5D3A5</accession>
<evidence type="ECO:0000313" key="1">
    <source>
        <dbReference type="EMBL" id="ERN16909.1"/>
    </source>
</evidence>
<evidence type="ECO:0008006" key="3">
    <source>
        <dbReference type="Google" id="ProtNLM"/>
    </source>
</evidence>
<protein>
    <recommendedName>
        <fullName evidence="3">Pentacotripeptide-repeat region of PRORP domain-containing protein</fullName>
    </recommendedName>
</protein>
<dbReference type="Proteomes" id="UP000017836">
    <property type="component" value="Unassembled WGS sequence"/>
</dbReference>
<dbReference type="OrthoDB" id="2016320at2759"/>
<dbReference type="GO" id="GO:0005739">
    <property type="term" value="C:mitochondrion"/>
    <property type="evidence" value="ECO:0007669"/>
    <property type="project" value="GOC"/>
</dbReference>
<dbReference type="eggNOG" id="ENOG502QT41">
    <property type="taxonomic scope" value="Eukaryota"/>
</dbReference>
<proteinExistence type="predicted"/>
<dbReference type="GO" id="GO:0090617">
    <property type="term" value="P:mitochondrial mRNA 5'-end processing"/>
    <property type="evidence" value="ECO:0000318"/>
    <property type="project" value="GO_Central"/>
</dbReference>
<dbReference type="KEGG" id="atr:18445239"/>
<organism evidence="1 2">
    <name type="scientific">Amborella trichopoda</name>
    <dbReference type="NCBI Taxonomy" id="13333"/>
    <lineage>
        <taxon>Eukaryota</taxon>
        <taxon>Viridiplantae</taxon>
        <taxon>Streptophyta</taxon>
        <taxon>Embryophyta</taxon>
        <taxon>Tracheophyta</taxon>
        <taxon>Spermatophyta</taxon>
        <taxon>Magnoliopsida</taxon>
        <taxon>Amborellales</taxon>
        <taxon>Amborellaceae</taxon>
        <taxon>Amborella</taxon>
    </lineage>
</organism>
<dbReference type="EMBL" id="KI392405">
    <property type="protein sequence ID" value="ERN16909.1"/>
    <property type="molecule type" value="Genomic_DNA"/>
</dbReference>